<keyword evidence="11" id="KW-0032">Aminotransferase</keyword>
<dbReference type="InterPro" id="IPR050571">
    <property type="entry name" value="Class-IV_PLP-Dep_Aminotrnsfr"/>
</dbReference>
<comment type="similarity">
    <text evidence="5">Belongs to the class-IV pyridoxal-phosphate-dependent aminotransferase family.</text>
</comment>
<keyword evidence="7" id="KW-0663">Pyridoxal phosphate</keyword>
<evidence type="ECO:0000256" key="5">
    <source>
        <dbReference type="ARBA" id="ARBA00009320"/>
    </source>
</evidence>
<dbReference type="OrthoDB" id="9805628at2"/>
<reference evidence="11 12" key="1">
    <citation type="submission" date="2018-03" db="EMBL/GenBank/DDBJ databases">
        <authorList>
            <person name="Keele B.F."/>
        </authorList>
    </citation>
    <scope>NUCLEOTIDE SEQUENCE [LARGE SCALE GENOMIC DNA]</scope>
    <source>
        <strain evidence="11 12">YL28-9</strain>
    </source>
</reference>
<dbReference type="Proteomes" id="UP000240912">
    <property type="component" value="Unassembled WGS sequence"/>
</dbReference>
<evidence type="ECO:0000256" key="10">
    <source>
        <dbReference type="ARBA" id="ARBA00049229"/>
    </source>
</evidence>
<dbReference type="AlphaFoldDB" id="A0A2T3HH63"/>
<dbReference type="Gene3D" id="3.20.10.10">
    <property type="entry name" value="D-amino Acid Aminotransferase, subunit A, domain 2"/>
    <property type="match status" value="1"/>
</dbReference>
<sequence>MRQHDAFVNGQFIPEHQASLPISDLALQRGYGVFDFLKTIQGKAIFLTDHLDRFYRSAASMRMDVPLDRQALEAVIHELMRRNSLDESGIKLLLTGGTSTDGYSLQQPSLVISQSELQISTAVPKTGLSLRTYAHQRQLPGIKTIDYLQAILLQPWLQAENADDVLYLDGPLVRECPRANLFLIKGDQALTPENQILAGVTRKKLLTLNLDNLHIAAKDFTLDELLNAEEAFICSSTKLVFPVCRVDHHQIGSGRPGPVTLRLREKLLALITEDMERN</sequence>
<evidence type="ECO:0000313" key="11">
    <source>
        <dbReference type="EMBL" id="PST81721.1"/>
    </source>
</evidence>
<dbReference type="Pfam" id="PF01063">
    <property type="entry name" value="Aminotran_4"/>
    <property type="match status" value="1"/>
</dbReference>
<dbReference type="PANTHER" id="PTHR42743">
    <property type="entry name" value="AMINO-ACID AMINOTRANSFERASE"/>
    <property type="match status" value="1"/>
</dbReference>
<comment type="catalytic activity">
    <reaction evidence="8">
        <text>L-valine + 2-oxoglutarate = 3-methyl-2-oxobutanoate + L-glutamate</text>
        <dbReference type="Rhea" id="RHEA:24813"/>
        <dbReference type="ChEBI" id="CHEBI:11851"/>
        <dbReference type="ChEBI" id="CHEBI:16810"/>
        <dbReference type="ChEBI" id="CHEBI:29985"/>
        <dbReference type="ChEBI" id="CHEBI:57762"/>
        <dbReference type="EC" id="2.6.1.42"/>
    </reaction>
</comment>
<dbReference type="FunFam" id="3.20.10.10:FF:000002">
    <property type="entry name" value="D-alanine aminotransferase"/>
    <property type="match status" value="1"/>
</dbReference>
<gene>
    <name evidence="11" type="ORF">C7T94_17765</name>
</gene>
<evidence type="ECO:0000256" key="9">
    <source>
        <dbReference type="ARBA" id="ARBA00048798"/>
    </source>
</evidence>
<dbReference type="SUPFAM" id="SSF56752">
    <property type="entry name" value="D-aminoacid aminotransferase-like PLP-dependent enzymes"/>
    <property type="match status" value="1"/>
</dbReference>
<comment type="pathway">
    <text evidence="4">Amino-acid biosynthesis; L-leucine biosynthesis; L-leucine from 3-methyl-2-oxobutanoate: step 4/4.</text>
</comment>
<evidence type="ECO:0000256" key="3">
    <source>
        <dbReference type="ARBA" id="ARBA00004931"/>
    </source>
</evidence>
<comment type="pathway">
    <text evidence="3">Amino-acid biosynthesis; L-valine biosynthesis; L-valine from pyruvate: step 4/4.</text>
</comment>
<evidence type="ECO:0000256" key="2">
    <source>
        <dbReference type="ARBA" id="ARBA00004824"/>
    </source>
</evidence>
<keyword evidence="12" id="KW-1185">Reference proteome</keyword>
<dbReference type="InterPro" id="IPR036038">
    <property type="entry name" value="Aminotransferase-like"/>
</dbReference>
<dbReference type="Gene3D" id="3.30.470.10">
    <property type="match status" value="1"/>
</dbReference>
<comment type="catalytic activity">
    <reaction evidence="10">
        <text>L-leucine + 2-oxoglutarate = 4-methyl-2-oxopentanoate + L-glutamate</text>
        <dbReference type="Rhea" id="RHEA:18321"/>
        <dbReference type="ChEBI" id="CHEBI:16810"/>
        <dbReference type="ChEBI" id="CHEBI:17865"/>
        <dbReference type="ChEBI" id="CHEBI:29985"/>
        <dbReference type="ChEBI" id="CHEBI:57427"/>
        <dbReference type="EC" id="2.6.1.42"/>
    </reaction>
</comment>
<dbReference type="EC" id="2.6.1.42" evidence="6"/>
<comment type="pathway">
    <text evidence="2">Amino-acid biosynthesis; L-isoleucine biosynthesis; L-isoleucine from 2-oxobutanoate: step 4/4.</text>
</comment>
<dbReference type="EMBL" id="PYLS01000008">
    <property type="protein sequence ID" value="PST81721.1"/>
    <property type="molecule type" value="Genomic_DNA"/>
</dbReference>
<accession>A0A2T3HH63</accession>
<dbReference type="InterPro" id="IPR043132">
    <property type="entry name" value="BCAT-like_C"/>
</dbReference>
<organism evidence="11 12">
    <name type="scientific">Pedobacter yulinensis</name>
    <dbReference type="NCBI Taxonomy" id="2126353"/>
    <lineage>
        <taxon>Bacteria</taxon>
        <taxon>Pseudomonadati</taxon>
        <taxon>Bacteroidota</taxon>
        <taxon>Sphingobacteriia</taxon>
        <taxon>Sphingobacteriales</taxon>
        <taxon>Sphingobacteriaceae</taxon>
        <taxon>Pedobacter</taxon>
    </lineage>
</organism>
<evidence type="ECO:0000256" key="1">
    <source>
        <dbReference type="ARBA" id="ARBA00001933"/>
    </source>
</evidence>
<evidence type="ECO:0000256" key="4">
    <source>
        <dbReference type="ARBA" id="ARBA00005072"/>
    </source>
</evidence>
<dbReference type="InterPro" id="IPR043131">
    <property type="entry name" value="BCAT-like_N"/>
</dbReference>
<dbReference type="GO" id="GO:0008652">
    <property type="term" value="P:amino acid biosynthetic process"/>
    <property type="evidence" value="ECO:0007669"/>
    <property type="project" value="UniProtKB-ARBA"/>
</dbReference>
<evidence type="ECO:0000256" key="8">
    <source>
        <dbReference type="ARBA" id="ARBA00048212"/>
    </source>
</evidence>
<name>A0A2T3HH63_9SPHI</name>
<comment type="caution">
    <text evidence="11">The sequence shown here is derived from an EMBL/GenBank/DDBJ whole genome shotgun (WGS) entry which is preliminary data.</text>
</comment>
<dbReference type="GO" id="GO:0046394">
    <property type="term" value="P:carboxylic acid biosynthetic process"/>
    <property type="evidence" value="ECO:0007669"/>
    <property type="project" value="UniProtKB-ARBA"/>
</dbReference>
<evidence type="ECO:0000313" key="12">
    <source>
        <dbReference type="Proteomes" id="UP000240912"/>
    </source>
</evidence>
<comment type="cofactor">
    <cofactor evidence="1">
        <name>pyridoxal 5'-phosphate</name>
        <dbReference type="ChEBI" id="CHEBI:597326"/>
    </cofactor>
</comment>
<proteinExistence type="inferred from homology"/>
<evidence type="ECO:0000256" key="6">
    <source>
        <dbReference type="ARBA" id="ARBA00013053"/>
    </source>
</evidence>
<dbReference type="RefSeq" id="WP_107217195.1">
    <property type="nucleotide sequence ID" value="NZ_KZ686272.1"/>
</dbReference>
<evidence type="ECO:0000256" key="7">
    <source>
        <dbReference type="ARBA" id="ARBA00022898"/>
    </source>
</evidence>
<dbReference type="GO" id="GO:0004084">
    <property type="term" value="F:branched-chain-amino-acid transaminase activity"/>
    <property type="evidence" value="ECO:0007669"/>
    <property type="project" value="UniProtKB-EC"/>
</dbReference>
<dbReference type="InterPro" id="IPR001544">
    <property type="entry name" value="Aminotrans_IV"/>
</dbReference>
<keyword evidence="11" id="KW-0808">Transferase</keyword>
<dbReference type="PANTHER" id="PTHR42743:SF11">
    <property type="entry name" value="AMINODEOXYCHORISMATE LYASE"/>
    <property type="match status" value="1"/>
</dbReference>
<comment type="catalytic activity">
    <reaction evidence="9">
        <text>L-isoleucine + 2-oxoglutarate = (S)-3-methyl-2-oxopentanoate + L-glutamate</text>
        <dbReference type="Rhea" id="RHEA:24801"/>
        <dbReference type="ChEBI" id="CHEBI:16810"/>
        <dbReference type="ChEBI" id="CHEBI:29985"/>
        <dbReference type="ChEBI" id="CHEBI:35146"/>
        <dbReference type="ChEBI" id="CHEBI:58045"/>
        <dbReference type="EC" id="2.6.1.42"/>
    </reaction>
</comment>
<protein>
    <recommendedName>
        <fullName evidence="6">branched-chain-amino-acid transaminase</fullName>
        <ecNumber evidence="6">2.6.1.42</ecNumber>
    </recommendedName>
</protein>